<dbReference type="EMBL" id="JPKZ01001028">
    <property type="protein sequence ID" value="KHN84240.1"/>
    <property type="molecule type" value="Genomic_DNA"/>
</dbReference>
<name>A0A0B2VTH4_TOXCA</name>
<evidence type="ECO:0000256" key="1">
    <source>
        <dbReference type="ARBA" id="ARBA00022692"/>
    </source>
</evidence>
<evidence type="ECO:0000256" key="4">
    <source>
        <dbReference type="SAM" id="Phobius"/>
    </source>
</evidence>
<dbReference type="InterPro" id="IPR036259">
    <property type="entry name" value="MFS_trans_sf"/>
</dbReference>
<keyword evidence="7" id="KW-1185">Reference proteome</keyword>
<organism evidence="6 7">
    <name type="scientific">Toxocara canis</name>
    <name type="common">Canine roundworm</name>
    <dbReference type="NCBI Taxonomy" id="6265"/>
    <lineage>
        <taxon>Eukaryota</taxon>
        <taxon>Metazoa</taxon>
        <taxon>Ecdysozoa</taxon>
        <taxon>Nematoda</taxon>
        <taxon>Chromadorea</taxon>
        <taxon>Rhabditida</taxon>
        <taxon>Spirurina</taxon>
        <taxon>Ascaridomorpha</taxon>
        <taxon>Ascaridoidea</taxon>
        <taxon>Toxocaridae</taxon>
        <taxon>Toxocara</taxon>
    </lineage>
</organism>
<keyword evidence="1 4" id="KW-0812">Transmembrane</keyword>
<evidence type="ECO:0000313" key="6">
    <source>
        <dbReference type="EMBL" id="KHN84240.1"/>
    </source>
</evidence>
<keyword evidence="3 4" id="KW-0472">Membrane</keyword>
<evidence type="ECO:0000256" key="2">
    <source>
        <dbReference type="ARBA" id="ARBA00022989"/>
    </source>
</evidence>
<evidence type="ECO:0000313" key="7">
    <source>
        <dbReference type="Proteomes" id="UP000031036"/>
    </source>
</evidence>
<dbReference type="Proteomes" id="UP000031036">
    <property type="component" value="Unassembled WGS sequence"/>
</dbReference>
<dbReference type="PANTHER" id="PTHR23121">
    <property type="entry name" value="SODIUM-DEPENDENT GLUCOSE TRANSPORTER 1"/>
    <property type="match status" value="1"/>
</dbReference>
<feature type="transmembrane region" description="Helical" evidence="4">
    <location>
        <begin position="60"/>
        <end position="78"/>
    </location>
</feature>
<comment type="caution">
    <text evidence="6">The sequence shown here is derived from an EMBL/GenBank/DDBJ whole genome shotgun (WGS) entry which is preliminary data.</text>
</comment>
<reference evidence="6 7" key="1">
    <citation type="submission" date="2014-11" db="EMBL/GenBank/DDBJ databases">
        <title>Genetic blueprint of the zoonotic pathogen Toxocara canis.</title>
        <authorList>
            <person name="Zhu X.-Q."/>
            <person name="Korhonen P.K."/>
            <person name="Cai H."/>
            <person name="Young N.D."/>
            <person name="Nejsum P."/>
            <person name="von Samson-Himmelstjerna G."/>
            <person name="Boag P.R."/>
            <person name="Tan P."/>
            <person name="Li Q."/>
            <person name="Min J."/>
            <person name="Yang Y."/>
            <person name="Wang X."/>
            <person name="Fang X."/>
            <person name="Hall R.S."/>
            <person name="Hofmann A."/>
            <person name="Sternberg P.W."/>
            <person name="Jex A.R."/>
            <person name="Gasser R.B."/>
        </authorList>
    </citation>
    <scope>NUCLEOTIDE SEQUENCE [LARGE SCALE GENOMIC DNA]</scope>
    <source>
        <strain evidence="6">PN_DK_2014</strain>
    </source>
</reference>
<gene>
    <name evidence="6" type="ORF">Tcan_05654</name>
</gene>
<keyword evidence="5" id="KW-0732">Signal</keyword>
<evidence type="ECO:0000256" key="5">
    <source>
        <dbReference type="SAM" id="SignalP"/>
    </source>
</evidence>
<dbReference type="STRING" id="6265.A0A0B2VTH4"/>
<proteinExistence type="predicted"/>
<sequence>MFHMSHSTGSFAACFLYVLKQSVTAQRMNSSDALACEGQHEDVHSKAVGSFVEPALGVDATFVMIALAQIPVVYYCYWYSRQELTNLKDDNNSSQRRTRAEYQGIPIVITETVDNAKWRAYRVTALSTLMCFLVNGLQSVFPYYLTLICTVDHYDGLTLRRIFTGTLMVGRFFSLLMSSFVTPIVMIGVSVLGYGAACCCIIFDALHMFGMALAGFFLSSIYPNLTLYVHGFTGVGNIGYEYIRLKPLSDDAKTSNKNEEYFKKFRCVAPSSKTL</sequence>
<feature type="chain" id="PRO_5002080369" evidence="5">
    <location>
        <begin position="26"/>
        <end position="275"/>
    </location>
</feature>
<dbReference type="AlphaFoldDB" id="A0A0B2VTH4"/>
<dbReference type="PANTHER" id="PTHR23121:SF10">
    <property type="entry name" value="MAJOR FACILITATOR SUPERFAMILY DOMAIN-CONTAINING PROTEIN 4A"/>
    <property type="match status" value="1"/>
</dbReference>
<keyword evidence="2 4" id="KW-1133">Transmembrane helix</keyword>
<dbReference type="SUPFAM" id="SSF103473">
    <property type="entry name" value="MFS general substrate transporter"/>
    <property type="match status" value="1"/>
</dbReference>
<protein>
    <submittedName>
        <fullName evidence="6">Uncharacterized protein</fullName>
    </submittedName>
</protein>
<feature type="signal peptide" evidence="5">
    <location>
        <begin position="1"/>
        <end position="25"/>
    </location>
</feature>
<evidence type="ECO:0000256" key="3">
    <source>
        <dbReference type="ARBA" id="ARBA00023136"/>
    </source>
</evidence>
<accession>A0A0B2VTH4</accession>